<evidence type="ECO:0000256" key="6">
    <source>
        <dbReference type="ARBA" id="ARBA00019988"/>
    </source>
</evidence>
<comment type="pathway">
    <text evidence="2">Lipid metabolism; sphingolipid metabolism.</text>
</comment>
<dbReference type="GO" id="GO:0016020">
    <property type="term" value="C:membrane"/>
    <property type="evidence" value="ECO:0007669"/>
    <property type="project" value="UniProtKB-SubCell"/>
</dbReference>
<reference evidence="16" key="1">
    <citation type="submission" date="2023-02" db="EMBL/GenBank/DDBJ databases">
        <title>Identification and recombinant expression of a fungal hydrolase from Papiliotrema laurentii that hydrolyzes apple cutin and clears colloidal polyester polyurethane.</title>
        <authorList>
            <consortium name="DOE Joint Genome Institute"/>
            <person name="Roman V.A."/>
            <person name="Bojanowski C."/>
            <person name="Crable B.R."/>
            <person name="Wagner D.N."/>
            <person name="Hung C.S."/>
            <person name="Nadeau L.J."/>
            <person name="Schratz L."/>
            <person name="Haridas S."/>
            <person name="Pangilinan J."/>
            <person name="Lipzen A."/>
            <person name="Na H."/>
            <person name="Yan M."/>
            <person name="Ng V."/>
            <person name="Grigoriev I.V."/>
            <person name="Spatafora J.W."/>
            <person name="Barlow D."/>
            <person name="Biffinger J."/>
            <person name="Kelley-Loughnane N."/>
            <person name="Varaljay V.A."/>
            <person name="Crookes-Goodson W.J."/>
        </authorList>
    </citation>
    <scope>NUCLEOTIDE SEQUENCE</scope>
    <source>
        <strain evidence="16">5307AH</strain>
    </source>
</reference>
<keyword evidence="9 15" id="KW-0812">Transmembrane</keyword>
<dbReference type="Gene3D" id="3.90.550.10">
    <property type="entry name" value="Spore Coat Polysaccharide Biosynthesis Protein SpsA, Chain A"/>
    <property type="match status" value="1"/>
</dbReference>
<evidence type="ECO:0000256" key="15">
    <source>
        <dbReference type="SAM" id="Phobius"/>
    </source>
</evidence>
<dbReference type="EMBL" id="JAODAN010000012">
    <property type="protein sequence ID" value="KAK1920806.1"/>
    <property type="molecule type" value="Genomic_DNA"/>
</dbReference>
<evidence type="ECO:0000256" key="5">
    <source>
        <dbReference type="ARBA" id="ARBA00012699"/>
    </source>
</evidence>
<proteinExistence type="inferred from homology"/>
<name>A0AAD9CS17_PAPLA</name>
<evidence type="ECO:0000256" key="11">
    <source>
        <dbReference type="ARBA" id="ARBA00023136"/>
    </source>
</evidence>
<feature type="transmembrane region" description="Helical" evidence="15">
    <location>
        <begin position="359"/>
        <end position="378"/>
    </location>
</feature>
<evidence type="ECO:0000256" key="2">
    <source>
        <dbReference type="ARBA" id="ARBA00004760"/>
    </source>
</evidence>
<evidence type="ECO:0000256" key="4">
    <source>
        <dbReference type="ARBA" id="ARBA00006739"/>
    </source>
</evidence>
<dbReference type="InterPro" id="IPR029044">
    <property type="entry name" value="Nucleotide-diphossugar_trans"/>
</dbReference>
<dbReference type="InterPro" id="IPR025993">
    <property type="entry name" value="Ceramide_glucosylTrfase"/>
</dbReference>
<evidence type="ECO:0000313" key="16">
    <source>
        <dbReference type="EMBL" id="KAK1920806.1"/>
    </source>
</evidence>
<gene>
    <name evidence="16" type="ORF">DB88DRAFT_501125</name>
</gene>
<dbReference type="PANTHER" id="PTHR12726:SF0">
    <property type="entry name" value="CERAMIDE GLUCOSYLTRANSFERASE"/>
    <property type="match status" value="1"/>
</dbReference>
<evidence type="ECO:0000313" key="17">
    <source>
        <dbReference type="Proteomes" id="UP001182556"/>
    </source>
</evidence>
<evidence type="ECO:0000256" key="3">
    <source>
        <dbReference type="ARBA" id="ARBA00004991"/>
    </source>
</evidence>
<dbReference type="GO" id="GO:0006679">
    <property type="term" value="P:glucosylceramide biosynthetic process"/>
    <property type="evidence" value="ECO:0007669"/>
    <property type="project" value="TreeGrafter"/>
</dbReference>
<organism evidence="16 17">
    <name type="scientific">Papiliotrema laurentii</name>
    <name type="common">Cryptococcus laurentii</name>
    <dbReference type="NCBI Taxonomy" id="5418"/>
    <lineage>
        <taxon>Eukaryota</taxon>
        <taxon>Fungi</taxon>
        <taxon>Dikarya</taxon>
        <taxon>Basidiomycota</taxon>
        <taxon>Agaricomycotina</taxon>
        <taxon>Tremellomycetes</taxon>
        <taxon>Tremellales</taxon>
        <taxon>Rhynchogastremaceae</taxon>
        <taxon>Papiliotrema</taxon>
    </lineage>
</organism>
<comment type="caution">
    <text evidence="16">The sequence shown here is derived from an EMBL/GenBank/DDBJ whole genome shotgun (WGS) entry which is preliminary data.</text>
</comment>
<evidence type="ECO:0000256" key="10">
    <source>
        <dbReference type="ARBA" id="ARBA00022989"/>
    </source>
</evidence>
<evidence type="ECO:0000256" key="13">
    <source>
        <dbReference type="ARBA" id="ARBA00031543"/>
    </source>
</evidence>
<evidence type="ECO:0000256" key="12">
    <source>
        <dbReference type="ARBA" id="ARBA00031017"/>
    </source>
</evidence>
<dbReference type="GO" id="GO:0008120">
    <property type="term" value="F:ceramide glucosyltransferase activity"/>
    <property type="evidence" value="ECO:0007669"/>
    <property type="project" value="UniProtKB-EC"/>
</dbReference>
<evidence type="ECO:0000256" key="1">
    <source>
        <dbReference type="ARBA" id="ARBA00004141"/>
    </source>
</evidence>
<keyword evidence="17" id="KW-1185">Reference proteome</keyword>
<dbReference type="Pfam" id="PF13506">
    <property type="entry name" value="Glyco_transf_21"/>
    <property type="match status" value="2"/>
</dbReference>
<dbReference type="PANTHER" id="PTHR12726">
    <property type="entry name" value="CERAMIDE GLUCOSYLTRANSFERASE"/>
    <property type="match status" value="1"/>
</dbReference>
<feature type="transmembrane region" description="Helical" evidence="15">
    <location>
        <begin position="331"/>
        <end position="353"/>
    </location>
</feature>
<evidence type="ECO:0000256" key="14">
    <source>
        <dbReference type="ARBA" id="ARBA00032575"/>
    </source>
</evidence>
<evidence type="ECO:0000256" key="9">
    <source>
        <dbReference type="ARBA" id="ARBA00022692"/>
    </source>
</evidence>
<dbReference type="EC" id="2.4.1.80" evidence="5"/>
<dbReference type="Proteomes" id="UP001182556">
    <property type="component" value="Unassembled WGS sequence"/>
</dbReference>
<accession>A0AAD9CS17</accession>
<evidence type="ECO:0000256" key="8">
    <source>
        <dbReference type="ARBA" id="ARBA00022679"/>
    </source>
</evidence>
<feature type="transmembrane region" description="Helical" evidence="15">
    <location>
        <begin position="6"/>
        <end position="29"/>
    </location>
</feature>
<evidence type="ECO:0000256" key="7">
    <source>
        <dbReference type="ARBA" id="ARBA00022676"/>
    </source>
</evidence>
<keyword evidence="11 15" id="KW-0472">Membrane</keyword>
<dbReference type="CDD" id="cd02520">
    <property type="entry name" value="Glucosylceramide_synthase"/>
    <property type="match status" value="1"/>
</dbReference>
<protein>
    <recommendedName>
        <fullName evidence="6">Ceramide glucosyltransferase</fullName>
        <ecNumber evidence="5">2.4.1.80</ecNumber>
    </recommendedName>
    <alternativeName>
        <fullName evidence="13">Glucosylceramide synthase</fullName>
    </alternativeName>
    <alternativeName>
        <fullName evidence="14">UDP-glucose ceramide glucosyltransferase</fullName>
    </alternativeName>
    <alternativeName>
        <fullName evidence="12">UDP-glucose:N-acylsphingosine D-glucosyltransferase</fullName>
    </alternativeName>
</protein>
<dbReference type="AlphaFoldDB" id="A0AAD9CS17"/>
<dbReference type="SUPFAM" id="SSF53448">
    <property type="entry name" value="Nucleotide-diphospho-sugar transferases"/>
    <property type="match status" value="1"/>
</dbReference>
<comment type="similarity">
    <text evidence="4">Belongs to the glycosyltransferase 2 family.</text>
</comment>
<sequence length="450" mass="49614">MTGGTVSFLAALVFFGLYIVIWALCLLGWRTARIKYTGKSIPSRLASMPTSAPGVTIIRPLCGLDNNLYNALEAAMKLEYPKYEVLFALQDENDEALPVVRMILEKYPKVPAKIIIDDRKVGVNPKVNNLMAPFEQAKYDLLWVLDSTISITPGTLGRAVDAFLGTSYSSSSFDADLESTLQTSDELRSPPQRGDVGLVHHVPFAVVYQKTWGSMIEQAFLNTTHAKMYLAINATALDSCVMGKSNLYSKTNIAALSTPSPTLKSRPDPPTGLAGFGPFLAEDNMIGLSLWHELGLKHAMTGDVALDFLGSLSVKDYIDRRTRWIRVRKKMTPLFAVIIEPFTESIICGIYGSWAIARLFGATKISLFVLHMALWLFVDLGVRNALDTNVKDIGPPSSTITFVLAWAARECLALPVWLYGITSSDVVWRGKKYRIMDSGEAVCVDDPAWN</sequence>
<keyword evidence="7" id="KW-0328">Glycosyltransferase</keyword>
<keyword evidence="8" id="KW-0808">Transferase</keyword>
<comment type="pathway">
    <text evidence="3">Sphingolipid metabolism.</text>
</comment>
<keyword evidence="10 15" id="KW-1133">Transmembrane helix</keyword>
<comment type="subcellular location">
    <subcellularLocation>
        <location evidence="1">Membrane</location>
        <topology evidence="1">Multi-pass membrane protein</topology>
    </subcellularLocation>
</comment>